<dbReference type="RefSeq" id="WP_158765689.1">
    <property type="nucleotide sequence ID" value="NZ_CP047045.1"/>
</dbReference>
<organism evidence="4 5">
    <name type="scientific">Terricaulis silvestris</name>
    <dbReference type="NCBI Taxonomy" id="2686094"/>
    <lineage>
        <taxon>Bacteria</taxon>
        <taxon>Pseudomonadati</taxon>
        <taxon>Pseudomonadota</taxon>
        <taxon>Alphaproteobacteria</taxon>
        <taxon>Caulobacterales</taxon>
        <taxon>Caulobacteraceae</taxon>
        <taxon>Terricaulis</taxon>
    </lineage>
</organism>
<proteinExistence type="predicted"/>
<dbReference type="GO" id="GO:0004713">
    <property type="term" value="F:protein tyrosine kinase activity"/>
    <property type="evidence" value="ECO:0007669"/>
    <property type="project" value="TreeGrafter"/>
</dbReference>
<dbReference type="PANTHER" id="PTHR32309">
    <property type="entry name" value="TYROSINE-PROTEIN KINASE"/>
    <property type="match status" value="1"/>
</dbReference>
<accession>A0A6I6MPR9</accession>
<feature type="transmembrane region" description="Helical" evidence="3">
    <location>
        <begin position="34"/>
        <end position="54"/>
    </location>
</feature>
<dbReference type="GO" id="GO:0005886">
    <property type="term" value="C:plasma membrane"/>
    <property type="evidence" value="ECO:0007669"/>
    <property type="project" value="TreeGrafter"/>
</dbReference>
<keyword evidence="3" id="KW-0812">Transmembrane</keyword>
<dbReference type="EMBL" id="CP047045">
    <property type="protein sequence ID" value="QGZ94777.1"/>
    <property type="molecule type" value="Genomic_DNA"/>
</dbReference>
<keyword evidence="3" id="KW-0472">Membrane</keyword>
<feature type="region of interest" description="Disordered" evidence="2">
    <location>
        <begin position="458"/>
        <end position="507"/>
    </location>
</feature>
<dbReference type="AlphaFoldDB" id="A0A6I6MPR9"/>
<dbReference type="PANTHER" id="PTHR32309:SF13">
    <property type="entry name" value="FERRIC ENTEROBACTIN TRANSPORT PROTEIN FEPE"/>
    <property type="match status" value="1"/>
</dbReference>
<feature type="coiled-coil region" evidence="1">
    <location>
        <begin position="239"/>
        <end position="292"/>
    </location>
</feature>
<feature type="transmembrane region" description="Helical" evidence="3">
    <location>
        <begin position="431"/>
        <end position="450"/>
    </location>
</feature>
<evidence type="ECO:0000256" key="3">
    <source>
        <dbReference type="SAM" id="Phobius"/>
    </source>
</evidence>
<keyword evidence="3" id="KW-1133">Transmembrane helix</keyword>
<keyword evidence="1" id="KW-0175">Coiled coil</keyword>
<dbReference type="KEGG" id="tsv:DSM104635_01607"/>
<evidence type="ECO:0000313" key="4">
    <source>
        <dbReference type="EMBL" id="QGZ94777.1"/>
    </source>
</evidence>
<evidence type="ECO:0000256" key="1">
    <source>
        <dbReference type="SAM" id="Coils"/>
    </source>
</evidence>
<gene>
    <name evidence="4" type="ORF">DSM104635_01607</name>
</gene>
<protein>
    <submittedName>
        <fullName evidence="4">Polysaccharide chain length determinant protein, PEP-CTERM locus subfamily</fullName>
    </submittedName>
</protein>
<keyword evidence="5" id="KW-1185">Reference proteome</keyword>
<dbReference type="InterPro" id="IPR050445">
    <property type="entry name" value="Bact_polysacc_biosynth/exp"/>
</dbReference>
<feature type="compositionally biased region" description="Basic and acidic residues" evidence="2">
    <location>
        <begin position="488"/>
        <end position="498"/>
    </location>
</feature>
<evidence type="ECO:0000256" key="2">
    <source>
        <dbReference type="SAM" id="MobiDB-lite"/>
    </source>
</evidence>
<dbReference type="Proteomes" id="UP000431269">
    <property type="component" value="Chromosome"/>
</dbReference>
<reference evidence="5" key="1">
    <citation type="submission" date="2019-12" db="EMBL/GenBank/DDBJ databases">
        <title>Complete genome of Terracaulis silvestris 0127_4.</title>
        <authorList>
            <person name="Vieira S."/>
            <person name="Riedel T."/>
            <person name="Sproer C."/>
            <person name="Pascual J."/>
            <person name="Boedeker C."/>
            <person name="Overmann J."/>
        </authorList>
    </citation>
    <scope>NUCLEOTIDE SEQUENCE [LARGE SCALE GENOMIC DNA]</scope>
    <source>
        <strain evidence="5">0127_4</strain>
    </source>
</reference>
<sequence length="507" mass="55193">MRPSTEAAKPRNGWTEMPRMGIADFAAMLWAERVLVLGIGAAICALGLVAALMAPKSYTARSELIVRMGEEYVYQPASGGAATPDMQTVVNSEMRLLGSGAVVRRAIEAVGLATLYPDIASAPESDARKLAAAERAFSEHLTIETAPQTPSIGLSFEHRNPEVAAQTLNALVAEYLEHRRTVLVGGEFEALSAETTDLSSRAATASTALAAFLTEHEIGDFESELAALAARSGDIETQMLDAQTRRREAEARAASLRARYQSEPEQIELYAESDARRDLVEAQMEREQLLSRYQPDAMPVREVDRRIAQLESFLAGGDPPSVTRRGANPVRQDIASQLYAMEAEARAQRGRETALTQQRTEVRARIREMQVLEPRFRQLQRERSTLEINAGTFATRAEEARTRSQMLGRATDNISPVEQASVPTQGKSLRWPIMIVTILIAGIVAVAAGLSRALMRRSFPTPSSAGRTLDTPVLAVMPRPPQARPVKAKPDKSAKAKPELTVVEGGA</sequence>
<name>A0A6I6MPR9_9CAUL</name>
<evidence type="ECO:0000313" key="5">
    <source>
        <dbReference type="Proteomes" id="UP000431269"/>
    </source>
</evidence>